<name>A0A559M607_9HELO</name>
<dbReference type="SUPFAM" id="SSF51430">
    <property type="entry name" value="NAD(P)-linked oxidoreductase"/>
    <property type="match status" value="1"/>
</dbReference>
<proteinExistence type="predicted"/>
<accession>A0A559M607</accession>
<protein>
    <submittedName>
        <fullName evidence="1">Uncharacterized protein</fullName>
    </submittedName>
</protein>
<dbReference type="Proteomes" id="UP000315522">
    <property type="component" value="Unassembled WGS sequence"/>
</dbReference>
<dbReference type="Gene3D" id="3.20.20.100">
    <property type="entry name" value="NADP-dependent oxidoreductase domain"/>
    <property type="match status" value="1"/>
</dbReference>
<dbReference type="EMBL" id="QGML01001761">
    <property type="protein sequence ID" value="TVY88385.1"/>
    <property type="molecule type" value="Genomic_DNA"/>
</dbReference>
<reference evidence="1 2" key="1">
    <citation type="submission" date="2018-05" db="EMBL/GenBank/DDBJ databases">
        <title>Genome sequencing and assembly of the regulated plant pathogen Lachnellula willkommii and related sister species for the development of diagnostic species identification markers.</title>
        <authorList>
            <person name="Giroux E."/>
            <person name="Bilodeau G."/>
        </authorList>
    </citation>
    <scope>NUCLEOTIDE SEQUENCE [LARGE SCALE GENOMIC DNA]</scope>
    <source>
        <strain evidence="1 2">CBS 172.35</strain>
    </source>
</reference>
<sequence length="101" mass="11198">MEGAGEGSFNGQSQAIGVLNFSKGEIQTLLDECSVKSFNAWLQSKGIHVIQFSPLGNMNPFYRQTGWSKDIAHTVERITESPFFKELGLKYNKTPVQMALA</sequence>
<evidence type="ECO:0000313" key="2">
    <source>
        <dbReference type="Proteomes" id="UP000315522"/>
    </source>
</evidence>
<dbReference type="InterPro" id="IPR036812">
    <property type="entry name" value="NAD(P)_OxRdtase_dom_sf"/>
</dbReference>
<organism evidence="1 2">
    <name type="scientific">Lachnellula willkommii</name>
    <dbReference type="NCBI Taxonomy" id="215461"/>
    <lineage>
        <taxon>Eukaryota</taxon>
        <taxon>Fungi</taxon>
        <taxon>Dikarya</taxon>
        <taxon>Ascomycota</taxon>
        <taxon>Pezizomycotina</taxon>
        <taxon>Leotiomycetes</taxon>
        <taxon>Helotiales</taxon>
        <taxon>Lachnaceae</taxon>
        <taxon>Lachnellula</taxon>
    </lineage>
</organism>
<comment type="caution">
    <text evidence="1">The sequence shown here is derived from an EMBL/GenBank/DDBJ whole genome shotgun (WGS) entry which is preliminary data.</text>
</comment>
<dbReference type="AlphaFoldDB" id="A0A559M607"/>
<keyword evidence="2" id="KW-1185">Reference proteome</keyword>
<evidence type="ECO:0000313" key="1">
    <source>
        <dbReference type="EMBL" id="TVY88385.1"/>
    </source>
</evidence>
<gene>
    <name evidence="1" type="ORF">LAWI1_G005558</name>
</gene>